<dbReference type="GO" id="GO:0009117">
    <property type="term" value="P:nucleotide metabolic process"/>
    <property type="evidence" value="ECO:0007669"/>
    <property type="project" value="UniProtKB-KW"/>
</dbReference>
<sequence length="449" mass="51334">MTDISTNNLHRVFKNNNDGFFHKLIPSMEQLDAFKYCKDKVQEKLESDLKEIYGVKPKFRLQGSWAYGTCNVPALATQEMDFDYGCYLPNVCFVDDEKTEGEKILRYVEKSLQVVCDEQDWTLDTSNASCLRITGFLPQAHFDVPLYAVPDDMFADLQDVQIRTQKSETIANESMGLDSAILSFDFSEKNGDTRPDSLSAYFGESQFSNEIAFTTLSNEARQGRYELGLDSINEKNSIPKTVKKANNQKIQNIRLIKRDEDWKTSDCEKVREWFVGTCDKYPNEGQQLRAIVRYVKSWRDFLTPQFKKAPSSIALMVLTTQSYEHLQQRDDKALNEVIKNLPNGLVKSIKCKDIVGHESEDFNNLNEEERERAKSLATQFSQVLDECLFKHTSAIDCLEDLKTQFGYRIPRQPELVAINVKNETKSIFIESQPLASVATPAIIKTQFGG</sequence>
<dbReference type="SMR" id="A0A378QMH2"/>
<keyword evidence="1" id="KW-0808">Transferase</keyword>
<evidence type="ECO:0000256" key="8">
    <source>
        <dbReference type="ARBA" id="ARBA00023118"/>
    </source>
</evidence>
<dbReference type="Pfam" id="PF21654">
    <property type="entry name" value="DncV-like_NTFase"/>
    <property type="match status" value="1"/>
</dbReference>
<dbReference type="AlphaFoldDB" id="A0A378QMH2"/>
<evidence type="ECO:0000256" key="4">
    <source>
        <dbReference type="ARBA" id="ARBA00022741"/>
    </source>
</evidence>
<organism evidence="14 15">
    <name type="scientific">Faucicola atlantae</name>
    <dbReference type="NCBI Taxonomy" id="34059"/>
    <lineage>
        <taxon>Bacteria</taxon>
        <taxon>Pseudomonadati</taxon>
        <taxon>Pseudomonadota</taxon>
        <taxon>Gammaproteobacteria</taxon>
        <taxon>Moraxellales</taxon>
        <taxon>Moraxellaceae</taxon>
        <taxon>Faucicola</taxon>
    </lineage>
</organism>
<dbReference type="Proteomes" id="UP000255193">
    <property type="component" value="Unassembled WGS sequence"/>
</dbReference>
<keyword evidence="6" id="KW-0460">Magnesium</keyword>
<feature type="domain" description="Cyclic GMP-AMP synthase C-terminal" evidence="13">
    <location>
        <begin position="285"/>
        <end position="412"/>
    </location>
</feature>
<evidence type="ECO:0000313" key="14">
    <source>
        <dbReference type="EMBL" id="STZ01630.1"/>
    </source>
</evidence>
<dbReference type="RefSeq" id="WP_067059564.1">
    <property type="nucleotide sequence ID" value="NZ_MXAO01000035.1"/>
</dbReference>
<accession>A0A378QMH2</accession>
<evidence type="ECO:0000256" key="1">
    <source>
        <dbReference type="ARBA" id="ARBA00022679"/>
    </source>
</evidence>
<dbReference type="InterPro" id="IPR048445">
    <property type="entry name" value="DncV-like_NTFase"/>
</dbReference>
<evidence type="ECO:0000259" key="12">
    <source>
        <dbReference type="Pfam" id="PF21654"/>
    </source>
</evidence>
<keyword evidence="7" id="KW-0546">Nucleotide metabolism</keyword>
<keyword evidence="2" id="KW-0548">Nucleotidyltransferase</keyword>
<evidence type="ECO:0000256" key="9">
    <source>
        <dbReference type="ARBA" id="ARBA00023134"/>
    </source>
</evidence>
<dbReference type="GO" id="GO:0046872">
    <property type="term" value="F:metal ion binding"/>
    <property type="evidence" value="ECO:0007669"/>
    <property type="project" value="UniProtKB-KW"/>
</dbReference>
<dbReference type="InterPro" id="IPR047805">
    <property type="entry name" value="GAMP_synthase"/>
</dbReference>
<proteinExistence type="predicted"/>
<dbReference type="EMBL" id="UGQA01000005">
    <property type="protein sequence ID" value="STZ01630.1"/>
    <property type="molecule type" value="Genomic_DNA"/>
</dbReference>
<evidence type="ECO:0000256" key="6">
    <source>
        <dbReference type="ARBA" id="ARBA00022842"/>
    </source>
</evidence>
<evidence type="ECO:0000259" key="13">
    <source>
        <dbReference type="Pfam" id="PF21713"/>
    </source>
</evidence>
<keyword evidence="4" id="KW-0547">Nucleotide-binding</keyword>
<evidence type="ECO:0000256" key="5">
    <source>
        <dbReference type="ARBA" id="ARBA00022840"/>
    </source>
</evidence>
<feature type="domain" description="Cyclic GMP-AMP synthase DncV-like nucleotidyltransferase" evidence="12">
    <location>
        <begin position="57"/>
        <end position="147"/>
    </location>
</feature>
<reference evidence="14 15" key="1">
    <citation type="submission" date="2018-06" db="EMBL/GenBank/DDBJ databases">
        <authorList>
            <consortium name="Pathogen Informatics"/>
            <person name="Doyle S."/>
        </authorList>
    </citation>
    <scope>NUCLEOTIDE SEQUENCE [LARGE SCALE GENOMIC DNA]</scope>
    <source>
        <strain evidence="14 15">NCTC11091</strain>
    </source>
</reference>
<evidence type="ECO:0000256" key="11">
    <source>
        <dbReference type="ARBA" id="ARBA00048304"/>
    </source>
</evidence>
<dbReference type="GO" id="GO:0051607">
    <property type="term" value="P:defense response to virus"/>
    <property type="evidence" value="ECO:0007669"/>
    <property type="project" value="UniProtKB-KW"/>
</dbReference>
<gene>
    <name evidence="14" type="ORF">NCTC11091_02102</name>
</gene>
<keyword evidence="8" id="KW-0051">Antiviral defense</keyword>
<keyword evidence="3" id="KW-0479">Metal-binding</keyword>
<evidence type="ECO:0000256" key="10">
    <source>
        <dbReference type="ARBA" id="ARBA00044145"/>
    </source>
</evidence>
<evidence type="ECO:0000256" key="7">
    <source>
        <dbReference type="ARBA" id="ARBA00023080"/>
    </source>
</evidence>
<evidence type="ECO:0000256" key="2">
    <source>
        <dbReference type="ARBA" id="ARBA00022695"/>
    </source>
</evidence>
<dbReference type="InterPro" id="IPR048446">
    <property type="entry name" value="DncV_C"/>
</dbReference>
<evidence type="ECO:0000256" key="3">
    <source>
        <dbReference type="ARBA" id="ARBA00022723"/>
    </source>
</evidence>
<name>A0A378QMH2_9GAMM</name>
<protein>
    <recommendedName>
        <fullName evidence="10">Cyclic GMP-AMP synthase</fullName>
    </recommendedName>
</protein>
<dbReference type="GO" id="GO:0005525">
    <property type="term" value="F:GTP binding"/>
    <property type="evidence" value="ECO:0007669"/>
    <property type="project" value="UniProtKB-KW"/>
</dbReference>
<dbReference type="NCBIfam" id="NF041078">
    <property type="entry name" value="cGAS"/>
    <property type="match status" value="1"/>
</dbReference>
<keyword evidence="5" id="KW-0067">ATP-binding</keyword>
<dbReference type="GO" id="GO:0140701">
    <property type="term" value="F:3',3'-cyclic GMP-AMP synthase activity"/>
    <property type="evidence" value="ECO:0007669"/>
    <property type="project" value="InterPro"/>
</dbReference>
<comment type="catalytic activity">
    <reaction evidence="11">
        <text>GTP + ATP = 3',3'-cGAMP + 2 diphosphate</text>
        <dbReference type="Rhea" id="RHEA:35647"/>
        <dbReference type="ChEBI" id="CHEBI:30616"/>
        <dbReference type="ChEBI" id="CHEBI:33019"/>
        <dbReference type="ChEBI" id="CHEBI:37565"/>
        <dbReference type="ChEBI" id="CHEBI:71501"/>
    </reaction>
    <physiologicalReaction direction="left-to-right" evidence="11">
        <dbReference type="Rhea" id="RHEA:35648"/>
    </physiologicalReaction>
</comment>
<dbReference type="Pfam" id="PF21713">
    <property type="entry name" value="DncV_C"/>
    <property type="match status" value="1"/>
</dbReference>
<dbReference type="GO" id="GO:0005524">
    <property type="term" value="F:ATP binding"/>
    <property type="evidence" value="ECO:0007669"/>
    <property type="project" value="UniProtKB-KW"/>
</dbReference>
<evidence type="ECO:0000313" key="15">
    <source>
        <dbReference type="Proteomes" id="UP000255193"/>
    </source>
</evidence>
<keyword evidence="9" id="KW-0342">GTP-binding</keyword>